<dbReference type="GO" id="GO:0006635">
    <property type="term" value="P:fatty acid beta-oxidation"/>
    <property type="evidence" value="ECO:0007669"/>
    <property type="project" value="TreeGrafter"/>
</dbReference>
<comment type="catalytic activity">
    <reaction evidence="2">
        <text>a (3E)-enoyl-CoA = a 4-saturated (2E)-enoyl-CoA</text>
        <dbReference type="Rhea" id="RHEA:45228"/>
        <dbReference type="ChEBI" id="CHEBI:58521"/>
        <dbReference type="ChEBI" id="CHEBI:85097"/>
        <dbReference type="EC" id="5.3.3.8"/>
    </reaction>
</comment>
<dbReference type="GO" id="GO:0005777">
    <property type="term" value="C:peroxisome"/>
    <property type="evidence" value="ECO:0007669"/>
    <property type="project" value="TreeGrafter"/>
</dbReference>
<sequence length="257" mass="27445">MEFRGEMCTLEKRGRVYLLTLTGADEHRLNPTLLDAVRSALARVRSEAASSDGGAALVIAAEGKFFSNGFDLAWARASPSLHPGLMTAALRRTLADLLSLPMPTVAAVTGHVSAAGCFLALSHDYVVMRADRGFLYMSEVDIGLPIVESFMALMRAKIPDPRTRRDVLLRGKKVTAVEAEARGIVDRAVVGAREAVEAAIAMGEELAARNWDGEAYASIRKGLFKDVCRGLGLKEASDEEEEAAASAAAAKLPSSKL</sequence>
<gene>
    <name evidence="7" type="ORF">ZIOFF_045878</name>
</gene>
<dbReference type="Proteomes" id="UP000734854">
    <property type="component" value="Unassembled WGS sequence"/>
</dbReference>
<keyword evidence="6" id="KW-0443">Lipid metabolism</keyword>
<evidence type="ECO:0000256" key="5">
    <source>
        <dbReference type="ARBA" id="ARBA00012064"/>
    </source>
</evidence>
<name>A0A8J5GDJ9_ZINOF</name>
<proteinExistence type="inferred from homology"/>
<protein>
    <recommendedName>
        <fullName evidence="5">Delta(3)-Delta(2)-enoyl-CoA isomerase</fullName>
        <ecNumber evidence="5">5.3.3.8</ecNumber>
    </recommendedName>
</protein>
<comment type="catalytic activity">
    <reaction evidence="1">
        <text>a (3Z)-enoyl-CoA = a 4-saturated (2E)-enoyl-CoA</text>
        <dbReference type="Rhea" id="RHEA:45900"/>
        <dbReference type="ChEBI" id="CHEBI:85097"/>
        <dbReference type="ChEBI" id="CHEBI:85489"/>
        <dbReference type="EC" id="5.3.3.8"/>
    </reaction>
</comment>
<dbReference type="FunFam" id="3.90.226.10:FF:000049">
    <property type="entry name" value="Enoyl-CoA delta isomerase 3"/>
    <property type="match status" value="1"/>
</dbReference>
<dbReference type="EC" id="5.3.3.8" evidence="5"/>
<dbReference type="GO" id="GO:0004165">
    <property type="term" value="F:delta(3)-delta(2)-enoyl-CoA isomerase activity"/>
    <property type="evidence" value="ECO:0007669"/>
    <property type="project" value="UniProtKB-EC"/>
</dbReference>
<reference evidence="7 8" key="1">
    <citation type="submission" date="2020-08" db="EMBL/GenBank/DDBJ databases">
        <title>Plant Genome Project.</title>
        <authorList>
            <person name="Zhang R.-G."/>
        </authorList>
    </citation>
    <scope>NUCLEOTIDE SEQUENCE [LARGE SCALE GENOMIC DNA]</scope>
    <source>
        <tissue evidence="7">Rhizome</tissue>
    </source>
</reference>
<comment type="similarity">
    <text evidence="4">Belongs to the enoyl-CoA hydratase/isomerase family.</text>
</comment>
<dbReference type="PANTHER" id="PTHR11941:SF147">
    <property type="entry name" value="OS01G0205600 PROTEIN"/>
    <property type="match status" value="1"/>
</dbReference>
<comment type="pathway">
    <text evidence="3">Lipid metabolism; fatty acid beta-oxidation.</text>
</comment>
<keyword evidence="8" id="KW-1185">Reference proteome</keyword>
<evidence type="ECO:0000256" key="3">
    <source>
        <dbReference type="ARBA" id="ARBA00005005"/>
    </source>
</evidence>
<comment type="caution">
    <text evidence="7">The sequence shown here is derived from an EMBL/GenBank/DDBJ whole genome shotgun (WGS) entry which is preliminary data.</text>
</comment>
<evidence type="ECO:0000256" key="4">
    <source>
        <dbReference type="ARBA" id="ARBA00005254"/>
    </source>
</evidence>
<evidence type="ECO:0000256" key="6">
    <source>
        <dbReference type="ARBA" id="ARBA00023098"/>
    </source>
</evidence>
<dbReference type="Pfam" id="PF00378">
    <property type="entry name" value="ECH_1"/>
    <property type="match status" value="1"/>
</dbReference>
<evidence type="ECO:0000256" key="2">
    <source>
        <dbReference type="ARBA" id="ARBA00000765"/>
    </source>
</evidence>
<dbReference type="OrthoDB" id="410701at2759"/>
<organism evidence="7 8">
    <name type="scientific">Zingiber officinale</name>
    <name type="common">Ginger</name>
    <name type="synonym">Amomum zingiber</name>
    <dbReference type="NCBI Taxonomy" id="94328"/>
    <lineage>
        <taxon>Eukaryota</taxon>
        <taxon>Viridiplantae</taxon>
        <taxon>Streptophyta</taxon>
        <taxon>Embryophyta</taxon>
        <taxon>Tracheophyta</taxon>
        <taxon>Spermatophyta</taxon>
        <taxon>Magnoliopsida</taxon>
        <taxon>Liliopsida</taxon>
        <taxon>Zingiberales</taxon>
        <taxon>Zingiberaceae</taxon>
        <taxon>Zingiber</taxon>
    </lineage>
</organism>
<dbReference type="InterPro" id="IPR001753">
    <property type="entry name" value="Enoyl-CoA_hydra/iso"/>
</dbReference>
<dbReference type="AlphaFoldDB" id="A0A8J5GDJ9"/>
<dbReference type="PANTHER" id="PTHR11941">
    <property type="entry name" value="ENOYL-COA HYDRATASE-RELATED"/>
    <property type="match status" value="1"/>
</dbReference>
<evidence type="ECO:0000256" key="1">
    <source>
        <dbReference type="ARBA" id="ARBA00000452"/>
    </source>
</evidence>
<accession>A0A8J5GDJ9</accession>
<dbReference type="EMBL" id="JACMSC010000012">
    <property type="protein sequence ID" value="KAG6497972.1"/>
    <property type="molecule type" value="Genomic_DNA"/>
</dbReference>
<evidence type="ECO:0000313" key="8">
    <source>
        <dbReference type="Proteomes" id="UP000734854"/>
    </source>
</evidence>
<evidence type="ECO:0000313" key="7">
    <source>
        <dbReference type="EMBL" id="KAG6497972.1"/>
    </source>
</evidence>
<dbReference type="CDD" id="cd06558">
    <property type="entry name" value="crotonase-like"/>
    <property type="match status" value="1"/>
</dbReference>